<dbReference type="Gene3D" id="1.10.3120.10">
    <property type="entry name" value="Trigger factor, C-terminal domain"/>
    <property type="match status" value="1"/>
</dbReference>
<dbReference type="SUPFAM" id="SSF54534">
    <property type="entry name" value="FKBP-like"/>
    <property type="match status" value="1"/>
</dbReference>
<sequence length="425" mass="47955">MSSKWELKEKSTGELVATVEGDDWKRAQKKAFNKIKKNINMPGFRKGQAPEALIKKQIPVQNILMDAVEAIANDVLSDGVDEHKLVLVDRPELRIDELNEEKAILKFICAVKPEVKLGEYKGLPIKKKATRVTQKDIDGEVERLQQRYADLVVKEEGTVENGDTAVIDFEGFKDGVAFEGGKGESYPLEIGSGAFIPGFEEQLVGMAKEETKDINVTFPENYQVADLAGQPVVFKVTVHDIKTKVLPEANDELIKEAKIKDVETMEDYRAYVKKNMTERKDRENEENFTNDVIDAVLGNAEVEIPDAMIERETDEMVREITQRLSAQGFTLEQFAQVTGQDEAKIRSEVRQDAEKKVRVRLVLEAVAEAEQIEISDEEIEAELKAIADQYSMQIEQVRNLISHDAVSYDLRQRKALELIKETAGK</sequence>
<dbReference type="PROSITE" id="PS50059">
    <property type="entry name" value="FKBP_PPIASE"/>
    <property type="match status" value="1"/>
</dbReference>
<dbReference type="GO" id="GO:0043022">
    <property type="term" value="F:ribosome binding"/>
    <property type="evidence" value="ECO:0007669"/>
    <property type="project" value="TreeGrafter"/>
</dbReference>
<dbReference type="GO" id="GO:0003755">
    <property type="term" value="F:peptidyl-prolyl cis-trans isomerase activity"/>
    <property type="evidence" value="ECO:0007669"/>
    <property type="project" value="UniProtKB-UniRule"/>
</dbReference>
<keyword evidence="5 12" id="KW-0132">Cell division</keyword>
<protein>
    <recommendedName>
        <fullName evidence="4 12">Trigger factor</fullName>
        <shortName evidence="12">TF</shortName>
        <ecNumber evidence="3 12">5.2.1.8</ecNumber>
    </recommendedName>
    <alternativeName>
        <fullName evidence="11 12">PPIase</fullName>
    </alternativeName>
</protein>
<feature type="domain" description="PPIase FKBP-type" evidence="15">
    <location>
        <begin position="162"/>
        <end position="263"/>
    </location>
</feature>
<dbReference type="InterPro" id="IPR008880">
    <property type="entry name" value="Trigger_fac_C"/>
</dbReference>
<keyword evidence="6 12" id="KW-0697">Rotamase</keyword>
<comment type="subcellular location">
    <subcellularLocation>
        <location evidence="12">Cytoplasm</location>
    </subcellularLocation>
    <text evidence="12">About half TF is bound to the ribosome near the polypeptide exit tunnel while the other half is free in the cytoplasm.</text>
</comment>
<dbReference type="EC" id="5.2.1.8" evidence="3 12"/>
<evidence type="ECO:0000256" key="8">
    <source>
        <dbReference type="ARBA" id="ARBA00023235"/>
    </source>
</evidence>
<dbReference type="SUPFAM" id="SSF109998">
    <property type="entry name" value="Triger factor/SurA peptide-binding domain-like"/>
    <property type="match status" value="1"/>
</dbReference>
<comment type="catalytic activity">
    <reaction evidence="1 12 13">
        <text>[protein]-peptidylproline (omega=180) = [protein]-peptidylproline (omega=0)</text>
        <dbReference type="Rhea" id="RHEA:16237"/>
        <dbReference type="Rhea" id="RHEA-COMP:10747"/>
        <dbReference type="Rhea" id="RHEA-COMP:10748"/>
        <dbReference type="ChEBI" id="CHEBI:83833"/>
        <dbReference type="ChEBI" id="CHEBI:83834"/>
        <dbReference type="EC" id="5.2.1.8"/>
    </reaction>
</comment>
<evidence type="ECO:0000256" key="10">
    <source>
        <dbReference type="ARBA" id="ARBA00024849"/>
    </source>
</evidence>
<organism evidence="16 17">
    <name type="scientific">Candidatus Merdibacter merdavium</name>
    <dbReference type="NCBI Taxonomy" id="2838692"/>
    <lineage>
        <taxon>Bacteria</taxon>
        <taxon>Bacillati</taxon>
        <taxon>Bacillota</taxon>
        <taxon>Erysipelotrichia</taxon>
        <taxon>Erysipelotrichales</taxon>
        <taxon>Erysipelotrichaceae</taxon>
        <taxon>Merdibacter</taxon>
    </lineage>
</organism>
<dbReference type="GO" id="GO:0051301">
    <property type="term" value="P:cell division"/>
    <property type="evidence" value="ECO:0007669"/>
    <property type="project" value="UniProtKB-KW"/>
</dbReference>
<keyword evidence="8 12" id="KW-0413">Isomerase</keyword>
<dbReference type="GO" id="GO:0051083">
    <property type="term" value="P:'de novo' cotranslational protein folding"/>
    <property type="evidence" value="ECO:0007669"/>
    <property type="project" value="TreeGrafter"/>
</dbReference>
<evidence type="ECO:0000256" key="2">
    <source>
        <dbReference type="ARBA" id="ARBA00005464"/>
    </source>
</evidence>
<evidence type="ECO:0000313" key="17">
    <source>
        <dbReference type="Proteomes" id="UP000823896"/>
    </source>
</evidence>
<dbReference type="FunFam" id="3.10.50.40:FF:000001">
    <property type="entry name" value="Trigger factor"/>
    <property type="match status" value="1"/>
</dbReference>
<dbReference type="InterPro" id="IPR036611">
    <property type="entry name" value="Trigger_fac_ribosome-bd_sf"/>
</dbReference>
<comment type="domain">
    <text evidence="12">Consists of 3 domains; the N-terminus binds the ribosome, the middle domain has PPIase activity, while the C-terminus has intrinsic chaperone activity on its own.</text>
</comment>
<dbReference type="InterPro" id="IPR008881">
    <property type="entry name" value="Trigger_fac_ribosome-bd_bac"/>
</dbReference>
<evidence type="ECO:0000313" key="16">
    <source>
        <dbReference type="EMBL" id="HJC36904.1"/>
    </source>
</evidence>
<dbReference type="Gene3D" id="3.10.50.40">
    <property type="match status" value="1"/>
</dbReference>
<evidence type="ECO:0000256" key="1">
    <source>
        <dbReference type="ARBA" id="ARBA00000971"/>
    </source>
</evidence>
<dbReference type="Pfam" id="PF05697">
    <property type="entry name" value="Trigger_N"/>
    <property type="match status" value="1"/>
</dbReference>
<dbReference type="GO" id="GO:0015031">
    <property type="term" value="P:protein transport"/>
    <property type="evidence" value="ECO:0007669"/>
    <property type="project" value="UniProtKB-UniRule"/>
</dbReference>
<dbReference type="PIRSF" id="PIRSF003095">
    <property type="entry name" value="Trigger_factor"/>
    <property type="match status" value="1"/>
</dbReference>
<evidence type="ECO:0000256" key="5">
    <source>
        <dbReference type="ARBA" id="ARBA00022618"/>
    </source>
</evidence>
<evidence type="ECO:0000259" key="15">
    <source>
        <dbReference type="PROSITE" id="PS50059"/>
    </source>
</evidence>
<gene>
    <name evidence="12 16" type="primary">tig</name>
    <name evidence="16" type="ORF">H9702_07210</name>
</gene>
<comment type="function">
    <text evidence="10 12">Involved in protein export. Acts as a chaperone by maintaining the newly synthesized protein in an open conformation. Functions as a peptidyl-prolyl cis-trans isomerase.</text>
</comment>
<keyword evidence="7 12" id="KW-0143">Chaperone</keyword>
<dbReference type="PANTHER" id="PTHR30560">
    <property type="entry name" value="TRIGGER FACTOR CHAPERONE AND PEPTIDYL-PROLYL CIS/TRANS ISOMERASE"/>
    <property type="match status" value="1"/>
</dbReference>
<dbReference type="GO" id="GO:0005737">
    <property type="term" value="C:cytoplasm"/>
    <property type="evidence" value="ECO:0007669"/>
    <property type="project" value="UniProtKB-SubCell"/>
</dbReference>
<dbReference type="GO" id="GO:0044183">
    <property type="term" value="F:protein folding chaperone"/>
    <property type="evidence" value="ECO:0007669"/>
    <property type="project" value="TreeGrafter"/>
</dbReference>
<evidence type="ECO:0000256" key="13">
    <source>
        <dbReference type="PROSITE-ProRule" id="PRU00277"/>
    </source>
</evidence>
<reference evidence="16" key="2">
    <citation type="submission" date="2021-04" db="EMBL/GenBank/DDBJ databases">
        <authorList>
            <person name="Gilroy R."/>
        </authorList>
    </citation>
    <scope>NUCLEOTIDE SEQUENCE</scope>
    <source>
        <strain evidence="16">CHK187-11901</strain>
    </source>
</reference>
<comment type="similarity">
    <text evidence="2 12 14">Belongs to the FKBP-type PPIase family. Tig subfamily.</text>
</comment>
<dbReference type="PANTHER" id="PTHR30560:SF3">
    <property type="entry name" value="TRIGGER FACTOR-LIKE PROTEIN TIG, CHLOROPLASTIC"/>
    <property type="match status" value="1"/>
</dbReference>
<dbReference type="InterPro" id="IPR001179">
    <property type="entry name" value="PPIase_FKBP_dom"/>
</dbReference>
<keyword evidence="12" id="KW-0963">Cytoplasm</keyword>
<dbReference type="EMBL" id="DWWM01000044">
    <property type="protein sequence ID" value="HJC36904.1"/>
    <property type="molecule type" value="Genomic_DNA"/>
</dbReference>
<accession>A0A9D2NS33</accession>
<evidence type="ECO:0000256" key="6">
    <source>
        <dbReference type="ARBA" id="ARBA00023110"/>
    </source>
</evidence>
<dbReference type="AlphaFoldDB" id="A0A9D2NS33"/>
<dbReference type="NCBIfam" id="TIGR00115">
    <property type="entry name" value="tig"/>
    <property type="match status" value="1"/>
</dbReference>
<dbReference type="Pfam" id="PF00254">
    <property type="entry name" value="FKBP_C"/>
    <property type="match status" value="1"/>
</dbReference>
<reference evidence="16" key="1">
    <citation type="journal article" date="2021" name="PeerJ">
        <title>Extensive microbial diversity within the chicken gut microbiome revealed by metagenomics and culture.</title>
        <authorList>
            <person name="Gilroy R."/>
            <person name="Ravi A."/>
            <person name="Getino M."/>
            <person name="Pursley I."/>
            <person name="Horton D.L."/>
            <person name="Alikhan N.F."/>
            <person name="Baker D."/>
            <person name="Gharbi K."/>
            <person name="Hall N."/>
            <person name="Watson M."/>
            <person name="Adriaenssens E.M."/>
            <person name="Foster-Nyarko E."/>
            <person name="Jarju S."/>
            <person name="Secka A."/>
            <person name="Antonio M."/>
            <person name="Oren A."/>
            <person name="Chaudhuri R.R."/>
            <person name="La Ragione R."/>
            <person name="Hildebrand F."/>
            <person name="Pallen M.J."/>
        </authorList>
    </citation>
    <scope>NUCLEOTIDE SEQUENCE</scope>
    <source>
        <strain evidence="16">CHK187-11901</strain>
    </source>
</reference>
<evidence type="ECO:0000256" key="9">
    <source>
        <dbReference type="ARBA" id="ARBA00023306"/>
    </source>
</evidence>
<dbReference type="Proteomes" id="UP000823896">
    <property type="component" value="Unassembled WGS sequence"/>
</dbReference>
<keyword evidence="9 12" id="KW-0131">Cell cycle</keyword>
<evidence type="ECO:0000256" key="7">
    <source>
        <dbReference type="ARBA" id="ARBA00023186"/>
    </source>
</evidence>
<dbReference type="Pfam" id="PF05698">
    <property type="entry name" value="Trigger_C"/>
    <property type="match status" value="1"/>
</dbReference>
<dbReference type="Gene3D" id="3.30.70.1050">
    <property type="entry name" value="Trigger factor ribosome-binding domain"/>
    <property type="match status" value="1"/>
</dbReference>
<dbReference type="HAMAP" id="MF_00303">
    <property type="entry name" value="Trigger_factor_Tig"/>
    <property type="match status" value="1"/>
</dbReference>
<comment type="caution">
    <text evidence="16">The sequence shown here is derived from an EMBL/GenBank/DDBJ whole genome shotgun (WGS) entry which is preliminary data.</text>
</comment>
<dbReference type="InterPro" id="IPR005215">
    <property type="entry name" value="Trig_fac"/>
</dbReference>
<dbReference type="InterPro" id="IPR027304">
    <property type="entry name" value="Trigger_fact/SurA_dom_sf"/>
</dbReference>
<evidence type="ECO:0000256" key="14">
    <source>
        <dbReference type="RuleBase" id="RU003914"/>
    </source>
</evidence>
<evidence type="ECO:0000256" key="4">
    <source>
        <dbReference type="ARBA" id="ARBA00016902"/>
    </source>
</evidence>
<evidence type="ECO:0000256" key="12">
    <source>
        <dbReference type="HAMAP-Rule" id="MF_00303"/>
    </source>
</evidence>
<dbReference type="SUPFAM" id="SSF102735">
    <property type="entry name" value="Trigger factor ribosome-binding domain"/>
    <property type="match status" value="1"/>
</dbReference>
<dbReference type="GO" id="GO:0043335">
    <property type="term" value="P:protein unfolding"/>
    <property type="evidence" value="ECO:0007669"/>
    <property type="project" value="TreeGrafter"/>
</dbReference>
<evidence type="ECO:0000256" key="11">
    <source>
        <dbReference type="ARBA" id="ARBA00029986"/>
    </source>
</evidence>
<name>A0A9D2NS33_9FIRM</name>
<evidence type="ECO:0000256" key="3">
    <source>
        <dbReference type="ARBA" id="ARBA00013194"/>
    </source>
</evidence>
<dbReference type="InterPro" id="IPR046357">
    <property type="entry name" value="PPIase_dom_sf"/>
</dbReference>
<dbReference type="InterPro" id="IPR037041">
    <property type="entry name" value="Trigger_fac_C_sf"/>
</dbReference>
<proteinExistence type="inferred from homology"/>